<dbReference type="PANTHER" id="PTHR34567">
    <property type="entry name" value="FK506-BINDING-LIKE PROTEIN"/>
    <property type="match status" value="1"/>
</dbReference>
<dbReference type="AlphaFoldDB" id="A0A2G9HH50"/>
<feature type="compositionally biased region" description="Basic and acidic residues" evidence="1">
    <location>
        <begin position="189"/>
        <end position="200"/>
    </location>
</feature>
<name>A0A2G9HH50_9LAMI</name>
<evidence type="ECO:0000313" key="2">
    <source>
        <dbReference type="EMBL" id="PIN16887.1"/>
    </source>
</evidence>
<protein>
    <submittedName>
        <fullName evidence="2">Uncharacterized protein</fullName>
    </submittedName>
</protein>
<feature type="region of interest" description="Disordered" evidence="1">
    <location>
        <begin position="187"/>
        <end position="219"/>
    </location>
</feature>
<gene>
    <name evidence="2" type="ORF">CDL12_10462</name>
</gene>
<accession>A0A2G9HH50</accession>
<feature type="region of interest" description="Disordered" evidence="1">
    <location>
        <begin position="18"/>
        <end position="37"/>
    </location>
</feature>
<keyword evidence="3" id="KW-1185">Reference proteome</keyword>
<evidence type="ECO:0000256" key="1">
    <source>
        <dbReference type="SAM" id="MobiDB-lite"/>
    </source>
</evidence>
<feature type="compositionally biased region" description="Polar residues" evidence="1">
    <location>
        <begin position="201"/>
        <end position="210"/>
    </location>
</feature>
<dbReference type="OrthoDB" id="1888797at2759"/>
<feature type="compositionally biased region" description="Polar residues" evidence="1">
    <location>
        <begin position="299"/>
        <end position="320"/>
    </location>
</feature>
<dbReference type="STRING" id="429701.A0A2G9HH50"/>
<feature type="region of interest" description="Disordered" evidence="1">
    <location>
        <begin position="299"/>
        <end position="362"/>
    </location>
</feature>
<dbReference type="PANTHER" id="PTHR34567:SF3">
    <property type="entry name" value="FK506-BINDING-LIKE PROTEIN"/>
    <property type="match status" value="1"/>
</dbReference>
<sequence>MGNWNRRYLPRKKFRHYDYDDPPLSPPRPDNPHSGFEDNGVPSWEIEYCKSVRVPWHKVLASKKYIYCHPRVQNWDDSAGKEAFQNAKQRYWAMINGLPSDNPLPDPDIYVDEIDWNSYTDPQLMADLDLQDFDPDKLQTVEKLETISEEAECAQTQDDKNQPINDNPWERSIANATGSLKDVVQGWGRWDDSEDPKNDNPWEQSCSQPVDSLKDNAWRSGNESWGWSHGNTNAEGSKNSGNCGYFCENYYSKSSKEKDWRDKRDESWGWKNSKNESWGSRNNKNESWALRDNKNESWVSRDNMNESQGWRQSGYQSNEQKYWDSRSFRRGGCRKRESSLQHTSKHKSSRCHGSNYVDNRQL</sequence>
<organism evidence="2 3">
    <name type="scientific">Handroanthus impetiginosus</name>
    <dbReference type="NCBI Taxonomy" id="429701"/>
    <lineage>
        <taxon>Eukaryota</taxon>
        <taxon>Viridiplantae</taxon>
        <taxon>Streptophyta</taxon>
        <taxon>Embryophyta</taxon>
        <taxon>Tracheophyta</taxon>
        <taxon>Spermatophyta</taxon>
        <taxon>Magnoliopsida</taxon>
        <taxon>eudicotyledons</taxon>
        <taxon>Gunneridae</taxon>
        <taxon>Pentapetalae</taxon>
        <taxon>asterids</taxon>
        <taxon>lamiids</taxon>
        <taxon>Lamiales</taxon>
        <taxon>Bignoniaceae</taxon>
        <taxon>Crescentiina</taxon>
        <taxon>Tabebuia alliance</taxon>
        <taxon>Handroanthus</taxon>
    </lineage>
</organism>
<dbReference type="Proteomes" id="UP000231279">
    <property type="component" value="Unassembled WGS sequence"/>
</dbReference>
<evidence type="ECO:0000313" key="3">
    <source>
        <dbReference type="Proteomes" id="UP000231279"/>
    </source>
</evidence>
<comment type="caution">
    <text evidence="2">The sequence shown here is derived from an EMBL/GenBank/DDBJ whole genome shotgun (WGS) entry which is preliminary data.</text>
</comment>
<dbReference type="EMBL" id="NKXS01001785">
    <property type="protein sequence ID" value="PIN16887.1"/>
    <property type="molecule type" value="Genomic_DNA"/>
</dbReference>
<reference evidence="3" key="1">
    <citation type="journal article" date="2018" name="Gigascience">
        <title>Genome assembly of the Pink Ipe (Handroanthus impetiginosus, Bignoniaceae), a highly valued, ecologically keystone Neotropical timber forest tree.</title>
        <authorList>
            <person name="Silva-Junior O.B."/>
            <person name="Grattapaglia D."/>
            <person name="Novaes E."/>
            <person name="Collevatti R.G."/>
        </authorList>
    </citation>
    <scope>NUCLEOTIDE SEQUENCE [LARGE SCALE GENOMIC DNA]</scope>
    <source>
        <strain evidence="3">cv. UFG-1</strain>
    </source>
</reference>
<proteinExistence type="predicted"/>